<organism evidence="1 2">
    <name type="scientific">Candidatus Fischerbacteria bacterium RBG_13_37_8</name>
    <dbReference type="NCBI Taxonomy" id="1817863"/>
    <lineage>
        <taxon>Bacteria</taxon>
        <taxon>Candidatus Fischeribacteriota</taxon>
    </lineage>
</organism>
<comment type="caution">
    <text evidence="1">The sequence shown here is derived from an EMBL/GenBank/DDBJ whole genome shotgun (WGS) entry which is preliminary data.</text>
</comment>
<evidence type="ECO:0000313" key="2">
    <source>
        <dbReference type="Proteomes" id="UP000178943"/>
    </source>
</evidence>
<dbReference type="STRING" id="1817863.A2Y62_06225"/>
<name>A0A1F5VW84_9BACT</name>
<dbReference type="EMBL" id="MFGW01000061">
    <property type="protein sequence ID" value="OGF67361.1"/>
    <property type="molecule type" value="Genomic_DNA"/>
</dbReference>
<accession>A0A1F5VW84</accession>
<protein>
    <recommendedName>
        <fullName evidence="3">dTDP-glucose 4,6-dehydratase</fullName>
    </recommendedName>
</protein>
<sequence>MTKKIFFLTTSLLIFLLCSLLLLSEPEKEITLTSSSSTDNTLNQFENAYVPVYSGVSPRILAYNLPLDLNRIINYEDIVTKLGLDETAKNAIKENGFAIVPYGKIDDIVQPYKNLKEQDIPVFVTSDTLLHLYHIQFDETLKQIEEKTFYPDLLNMSKAFMKKFIEQYKESEGEVKEAARRTIGFFAVGVKLLEPDVEIPGMVEKEVQWELDHIQQHTGFPGDPFNPADISEVEQNSLFHYMEDYSQYVPRGHYTRSEALQKYFKAMMWYGRMTFLMKGREPHGPIAPPAKALLSPADAKLQTMQACMIAAFMDKIPVGKRTALAVWNRIYTVTAFYVGTSDDLSINEYREAIQKVFGSKVLLSELANEKKLFALKTELAKLPSPKIYGGTGQSGIVVGEGVLFTPEHLDDILVNTKGMRFMGQRFVPDSYIMSQLVSPAAGDYTGTREPRPFTWIKIPNGEVRGFPRGLDMMGFLGCTRAKEILQESGDIEYSYYDKQYNKLKEEFLAFELKDWNKNLYWSWLYTLKALLMDFGPGYQGFMRTKAWHDKELNAALGSWTALRHDTILFVKQSYTPTLARESVALDIQHENPVVGYVEPVADFYARLLALTRMTTKVLKTMEVLDDASEARLNGLEDMLGRLLEISKKELRQELLNDNDHMYIRRFAEQMEIAIAGAGSKAMKTTIVADVHTDQNTKQCLEEATGYVQLIVAAYLLPGGSVEAAAGPVFSYYEFKHPMADRFTDEKWQEMLKSGKAPDKPF</sequence>
<evidence type="ECO:0008006" key="3">
    <source>
        <dbReference type="Google" id="ProtNLM"/>
    </source>
</evidence>
<reference evidence="1 2" key="1">
    <citation type="journal article" date="2016" name="Nat. Commun.">
        <title>Thousands of microbial genomes shed light on interconnected biogeochemical processes in an aquifer system.</title>
        <authorList>
            <person name="Anantharaman K."/>
            <person name="Brown C.T."/>
            <person name="Hug L.A."/>
            <person name="Sharon I."/>
            <person name="Castelle C.J."/>
            <person name="Probst A.J."/>
            <person name="Thomas B.C."/>
            <person name="Singh A."/>
            <person name="Wilkins M.J."/>
            <person name="Karaoz U."/>
            <person name="Brodie E.L."/>
            <person name="Williams K.H."/>
            <person name="Hubbard S.S."/>
            <person name="Banfield J.F."/>
        </authorList>
    </citation>
    <scope>NUCLEOTIDE SEQUENCE [LARGE SCALE GENOMIC DNA]</scope>
</reference>
<proteinExistence type="predicted"/>
<gene>
    <name evidence="1" type="ORF">A2Y62_06225</name>
</gene>
<dbReference type="AlphaFoldDB" id="A0A1F5VW84"/>
<evidence type="ECO:0000313" key="1">
    <source>
        <dbReference type="EMBL" id="OGF67361.1"/>
    </source>
</evidence>
<dbReference type="Proteomes" id="UP000178943">
    <property type="component" value="Unassembled WGS sequence"/>
</dbReference>
<dbReference type="SMART" id="SM01325">
    <property type="entry name" value="DUF3160"/>
    <property type="match status" value="1"/>
</dbReference>
<dbReference type="InterPro" id="IPR022601">
    <property type="entry name" value="DUF3160"/>
</dbReference>
<dbReference type="Pfam" id="PF11369">
    <property type="entry name" value="DUF3160"/>
    <property type="match status" value="1"/>
</dbReference>